<reference evidence="1" key="1">
    <citation type="submission" date="2021-03" db="EMBL/GenBank/DDBJ databases">
        <authorList>
            <person name="Bekaert M."/>
        </authorList>
    </citation>
    <scope>NUCLEOTIDE SEQUENCE</scope>
</reference>
<evidence type="ECO:0000313" key="1">
    <source>
        <dbReference type="EMBL" id="CAG2255333.1"/>
    </source>
</evidence>
<accession>A0A8S3VC59</accession>
<dbReference type="OrthoDB" id="2408655at2759"/>
<dbReference type="GO" id="GO:0035556">
    <property type="term" value="P:intracellular signal transduction"/>
    <property type="evidence" value="ECO:0007669"/>
    <property type="project" value="TreeGrafter"/>
</dbReference>
<dbReference type="GO" id="GO:0005634">
    <property type="term" value="C:nucleus"/>
    <property type="evidence" value="ECO:0007669"/>
    <property type="project" value="InterPro"/>
</dbReference>
<dbReference type="PANTHER" id="PTHR23171:SF13">
    <property type="entry name" value="DNA-DIRECTED RNA POLYMERASE II SUBUNIT GRINL1A"/>
    <property type="match status" value="1"/>
</dbReference>
<organism evidence="1 2">
    <name type="scientific">Mytilus edulis</name>
    <name type="common">Blue mussel</name>
    <dbReference type="NCBI Taxonomy" id="6550"/>
    <lineage>
        <taxon>Eukaryota</taxon>
        <taxon>Metazoa</taxon>
        <taxon>Spiralia</taxon>
        <taxon>Lophotrochozoa</taxon>
        <taxon>Mollusca</taxon>
        <taxon>Bivalvia</taxon>
        <taxon>Autobranchia</taxon>
        <taxon>Pteriomorphia</taxon>
        <taxon>Mytilida</taxon>
        <taxon>Mytiloidea</taxon>
        <taxon>Mytilidae</taxon>
        <taxon>Mytilinae</taxon>
        <taxon>Mytilus</taxon>
    </lineage>
</organism>
<comment type="caution">
    <text evidence="1">The sequence shown here is derived from an EMBL/GenBank/DDBJ whole genome shotgun (WGS) entry which is preliminary data.</text>
</comment>
<evidence type="ECO:0000313" key="2">
    <source>
        <dbReference type="Proteomes" id="UP000683360"/>
    </source>
</evidence>
<protein>
    <submittedName>
        <fullName evidence="1">POLR2M</fullName>
    </submittedName>
</protein>
<dbReference type="GO" id="GO:0003711">
    <property type="term" value="F:transcription elongation factor activity"/>
    <property type="evidence" value="ECO:0007669"/>
    <property type="project" value="InterPro"/>
</dbReference>
<dbReference type="GO" id="GO:0006368">
    <property type="term" value="P:transcription elongation by RNA polymerase II"/>
    <property type="evidence" value="ECO:0007669"/>
    <property type="project" value="InterPro"/>
</dbReference>
<sequence length="344" mass="39843">MEHIPQDYLEGNLSTKSVTELKELLERQEKLLKKVKFLKTLPDGGAKVQSFVEKLHRMISERIETELQESTNRQIISPSLNRQVISPSTKENVKPKVITEVTGQMIKKPVSKFKIQNLQQSRDVPKQNKDIQKDFSVMVQNESESDLCNAEGNVHMELERNMSNYVLERDQVTIEDIGETLEKMEISSADTDRHETPPAEEHILSVIERTHRNRKRDTIKLNRYLKISNIEDLPPDLRNPKKNMLTETSETKQSKKKVDSVWEESAVCPPKYKYSAAQEMSLQESMKLQEEQVRHREESQAIYAAEKLAEKLNIKLETFNPEGRNIVYREPEVIDSDDDLEGVD</sequence>
<dbReference type="InterPro" id="IPR051375">
    <property type="entry name" value="Tuftelin_GRINL1A/MYZAP/CCD68"/>
</dbReference>
<dbReference type="Pfam" id="PF15328">
    <property type="entry name" value="GCOM2"/>
    <property type="match status" value="1"/>
</dbReference>
<gene>
    <name evidence="1" type="ORF">MEDL_66755</name>
</gene>
<dbReference type="InterPro" id="IPR026213">
    <property type="entry name" value="GRINL1"/>
</dbReference>
<dbReference type="Proteomes" id="UP000683360">
    <property type="component" value="Unassembled WGS sequence"/>
</dbReference>
<name>A0A8S3VC59_MYTED</name>
<dbReference type="PRINTS" id="PR02085">
    <property type="entry name" value="POLR2GRINL1"/>
</dbReference>
<dbReference type="AlphaFoldDB" id="A0A8S3VC59"/>
<dbReference type="PANTHER" id="PTHR23171">
    <property type="entry name" value="GDOWN1"/>
    <property type="match status" value="1"/>
</dbReference>
<keyword evidence="2" id="KW-1185">Reference proteome</keyword>
<proteinExistence type="predicted"/>
<dbReference type="EMBL" id="CAJPWZ010003265">
    <property type="protein sequence ID" value="CAG2255333.1"/>
    <property type="molecule type" value="Genomic_DNA"/>
</dbReference>